<feature type="region of interest" description="Disordered" evidence="14">
    <location>
        <begin position="1"/>
        <end position="39"/>
    </location>
</feature>
<dbReference type="GO" id="GO:0006805">
    <property type="term" value="P:xenobiotic metabolic process"/>
    <property type="evidence" value="ECO:0007669"/>
    <property type="project" value="InterPro"/>
</dbReference>
<evidence type="ECO:0000256" key="4">
    <source>
        <dbReference type="ARBA" id="ARBA00022490"/>
    </source>
</evidence>
<evidence type="ECO:0000259" key="15">
    <source>
        <dbReference type="PROSITE" id="PS50112"/>
    </source>
</evidence>
<dbReference type="GO" id="GO:0000976">
    <property type="term" value="F:transcription cis-regulatory region binding"/>
    <property type="evidence" value="ECO:0007669"/>
    <property type="project" value="TreeGrafter"/>
</dbReference>
<dbReference type="InterPro" id="IPR036638">
    <property type="entry name" value="HLH_DNA-bd_sf"/>
</dbReference>
<comment type="subcellular location">
    <subcellularLocation>
        <location evidence="2">Cytoplasm</location>
    </subcellularLocation>
    <subcellularLocation>
        <location evidence="1">Nucleus</location>
    </subcellularLocation>
</comment>
<evidence type="ECO:0000256" key="5">
    <source>
        <dbReference type="ARBA" id="ARBA00022491"/>
    </source>
</evidence>
<evidence type="ECO:0000256" key="13">
    <source>
        <dbReference type="ARBA" id="ARBA00023242"/>
    </source>
</evidence>
<keyword evidence="18" id="KW-1185">Reference proteome</keyword>
<accession>A0A3P8V5L2</accession>
<evidence type="ECO:0000256" key="7">
    <source>
        <dbReference type="ARBA" id="ARBA00022765"/>
    </source>
</evidence>
<dbReference type="GeneTree" id="ENSGT00940000154486"/>
<dbReference type="Gene3D" id="3.30.450.20">
    <property type="entry name" value="PAS domain"/>
    <property type="match status" value="2"/>
</dbReference>
<protein>
    <recommendedName>
        <fullName evidence="3">Aryl hydrocarbon receptor</fullName>
    </recommendedName>
</protein>
<dbReference type="FunFam" id="3.30.450.20:FF:000019">
    <property type="entry name" value="Aryl hydrocarbon receptor 1"/>
    <property type="match status" value="1"/>
</dbReference>
<evidence type="ECO:0000313" key="17">
    <source>
        <dbReference type="Ensembl" id="ENSCSEP00000008436.1"/>
    </source>
</evidence>
<dbReference type="GO" id="GO:0034751">
    <property type="term" value="C:aryl hydrocarbon receptor complex"/>
    <property type="evidence" value="ECO:0007669"/>
    <property type="project" value="TreeGrafter"/>
</dbReference>
<dbReference type="FunFam" id="4.10.280.10:FF:000024">
    <property type="entry name" value="Aryl hydrocarbon receptor 2"/>
    <property type="match status" value="1"/>
</dbReference>
<evidence type="ECO:0000313" key="18">
    <source>
        <dbReference type="Proteomes" id="UP000265120"/>
    </source>
</evidence>
<dbReference type="Ensembl" id="ENSCSET00000008525.1">
    <property type="protein sequence ID" value="ENSCSEP00000008436.1"/>
    <property type="gene ID" value="ENSCSEG00000005400.1"/>
</dbReference>
<feature type="compositionally biased region" description="Low complexity" evidence="14">
    <location>
        <begin position="108"/>
        <end position="124"/>
    </location>
</feature>
<dbReference type="GO" id="GO:0005634">
    <property type="term" value="C:nucleus"/>
    <property type="evidence" value="ECO:0007669"/>
    <property type="project" value="UniProtKB-SubCell"/>
</dbReference>
<name>A0A3P8V5L2_CYNSE</name>
<dbReference type="InterPro" id="IPR039091">
    <property type="entry name" value="AHR/AHRR"/>
</dbReference>
<dbReference type="PANTHER" id="PTHR10649">
    <property type="entry name" value="ARYL HYDROCARBON RECEPTOR"/>
    <property type="match status" value="1"/>
</dbReference>
<dbReference type="GO" id="GO:0048511">
    <property type="term" value="P:rhythmic process"/>
    <property type="evidence" value="ECO:0007669"/>
    <property type="project" value="UniProtKB-KW"/>
</dbReference>
<keyword evidence="8" id="KW-0805">Transcription regulation</keyword>
<keyword evidence="7" id="KW-0013">ADP-ribosylation</keyword>
<dbReference type="Pfam" id="PF14598">
    <property type="entry name" value="PAS_11"/>
    <property type="match status" value="1"/>
</dbReference>
<evidence type="ECO:0000259" key="16">
    <source>
        <dbReference type="PROSITE" id="PS50888"/>
    </source>
</evidence>
<feature type="region of interest" description="Disordered" evidence="14">
    <location>
        <begin position="717"/>
        <end position="745"/>
    </location>
</feature>
<dbReference type="SUPFAM" id="SSF47459">
    <property type="entry name" value="HLH, helix-loop-helix DNA-binding domain"/>
    <property type="match status" value="1"/>
</dbReference>
<feature type="region of interest" description="Disordered" evidence="14">
    <location>
        <begin position="805"/>
        <end position="824"/>
    </location>
</feature>
<dbReference type="InterPro" id="IPR035965">
    <property type="entry name" value="PAS-like_dom_sf"/>
</dbReference>
<evidence type="ECO:0000256" key="6">
    <source>
        <dbReference type="ARBA" id="ARBA00022737"/>
    </source>
</evidence>
<dbReference type="CDD" id="cd19696">
    <property type="entry name" value="bHLH-PAS_AhR_like"/>
    <property type="match status" value="1"/>
</dbReference>
<reference evidence="17" key="2">
    <citation type="submission" date="2025-08" db="UniProtKB">
        <authorList>
            <consortium name="Ensembl"/>
        </authorList>
    </citation>
    <scope>IDENTIFICATION</scope>
</reference>
<keyword evidence="5" id="KW-0678">Repressor</keyword>
<keyword evidence="4" id="KW-0963">Cytoplasm</keyword>
<dbReference type="GO" id="GO:0004879">
    <property type="term" value="F:nuclear receptor activity"/>
    <property type="evidence" value="ECO:0007669"/>
    <property type="project" value="UniProtKB-ARBA"/>
</dbReference>
<dbReference type="SMART" id="SM00353">
    <property type="entry name" value="HLH"/>
    <property type="match status" value="1"/>
</dbReference>
<dbReference type="GO" id="GO:0046983">
    <property type="term" value="F:protein dimerization activity"/>
    <property type="evidence" value="ECO:0007669"/>
    <property type="project" value="InterPro"/>
</dbReference>
<dbReference type="PANTHER" id="PTHR10649:SF17">
    <property type="entry name" value="ARYL HYDROCARBON RECEPTOR 2"/>
    <property type="match status" value="1"/>
</dbReference>
<evidence type="ECO:0000256" key="3">
    <source>
        <dbReference type="ARBA" id="ARBA00015909"/>
    </source>
</evidence>
<dbReference type="FunFam" id="3.30.450.20:FF:000035">
    <property type="entry name" value="Aryl hydrocarbon receptor"/>
    <property type="match status" value="1"/>
</dbReference>
<feature type="domain" description="BHLH" evidence="16">
    <location>
        <begin position="25"/>
        <end position="78"/>
    </location>
</feature>
<keyword evidence="11" id="KW-0010">Activator</keyword>
<keyword evidence="9" id="KW-0090">Biological rhythms</keyword>
<dbReference type="CDD" id="cd00130">
    <property type="entry name" value="PAS"/>
    <property type="match status" value="2"/>
</dbReference>
<sequence length="1017" mass="111902">MLPSTAMYAVKKRKKPVQKIPKPPPSNATKSNPSKRHRDRLNGELDKLTSLLPFTEEVRARLDKLSVLRLSVGYLKVKSFFNATMKKSQNSSSWTSEGSLMFRGNQNSLPTPSSSTSVTTSSSTPFKSQVASIDGVSFSEGDLLLQALNGFVLVVSAEGYIFYTSPTIQDYLGFHQSDVVHQSVFELIHTDDRPLFRQQLHFAFKPNSGKADGAEDSHSDQRSADISSGLMVFDPQAVPPENSSFLERNFCCRFRCLLDNSSGFLALNFHGRLKFLHGQSQMAEDGTLAPPQLALFSIAMPLQPPSIVEIRTKALIFQTKHKLDFTPMSIDTRGKVVLGYNETELCSRGSGYNFIHAADMMYCADNHVRMIKTGDSGFTVFRLLTKSKTWIWVQAVARLVFKAGKPDFIIARQKALTNEEGEEQLRLRRLQLPFNFATGEALLYDEIPPVEVPDQCSSPKQRKLDTNSFHQESVLGCMLRQDQSIYCEHNKTISSLSDVAFQDTHATVSVPGDIWQHSVPKPPENVLKPDTTVQDMMETLQQILGDSNIMEDLEVEAEELKGWECTLLRMSNNVPDVSEDLNDILSYVEEQLQKEGGFEVVDQMGEVPTTLSTLDLQCPNANPAVEQNFTWSLENQLLQSGGQPVPETTKLTHIDLTQLGSSVLSSPGLHPATSQLPAPGALSNINAGALFNPSSVNATAAPSNTLKTFQVSTKENNYGSCEQSSRHHSKQLPLQGQTRPPHLQNSLLDRGAERKLNPSFDSQCAPWGSSVANTDQVNNFVQTYSHHISNVPAFMGNCPPVSSLHGHVSHQTQSSEHHPQSWSLEQQLQQHVSSGCSNQTPALKKNSPPANGRPMTLESTSGTFPVPQDLEPPHVVPPSSCRFSNHTAPVSVKGLHLTQTSPGKQINPPTHNKIPSKPPCFYQGLSAGGSVLGVPTLPNSEAVISCHMTTGLELNDLLAQQQLFDNFSDHTQVTFKKKKRHLCMTDVGLNNTQCPTSGPGTICSICAGVRRFRLLSI</sequence>
<evidence type="ECO:0000256" key="8">
    <source>
        <dbReference type="ARBA" id="ARBA00023015"/>
    </source>
</evidence>
<dbReference type="STRING" id="244447.ENSCSEP00000008436"/>
<dbReference type="InParanoid" id="A0A3P8V5L2"/>
<keyword evidence="12" id="KW-0804">Transcription</keyword>
<dbReference type="PROSITE" id="PS50112">
    <property type="entry name" value="PAS"/>
    <property type="match status" value="1"/>
</dbReference>
<feature type="domain" description="PAS" evidence="15">
    <location>
        <begin position="144"/>
        <end position="207"/>
    </location>
</feature>
<dbReference type="InterPro" id="IPR013767">
    <property type="entry name" value="PAS_fold"/>
</dbReference>
<feature type="compositionally biased region" description="Polar residues" evidence="14">
    <location>
        <begin position="732"/>
        <end position="745"/>
    </location>
</feature>
<dbReference type="GO" id="GO:0005737">
    <property type="term" value="C:cytoplasm"/>
    <property type="evidence" value="ECO:0007669"/>
    <property type="project" value="UniProtKB-SubCell"/>
</dbReference>
<feature type="region of interest" description="Disordered" evidence="14">
    <location>
        <begin position="833"/>
        <end position="871"/>
    </location>
</feature>
<reference evidence="17 18" key="1">
    <citation type="journal article" date="2014" name="Nat. Genet.">
        <title>Whole-genome sequence of a flatfish provides insights into ZW sex chromosome evolution and adaptation to a benthic lifestyle.</title>
        <authorList>
            <person name="Chen S."/>
            <person name="Zhang G."/>
            <person name="Shao C."/>
            <person name="Huang Q."/>
            <person name="Liu G."/>
            <person name="Zhang P."/>
            <person name="Song W."/>
            <person name="An N."/>
            <person name="Chalopin D."/>
            <person name="Volff J.N."/>
            <person name="Hong Y."/>
            <person name="Li Q."/>
            <person name="Sha Z."/>
            <person name="Zhou H."/>
            <person name="Xie M."/>
            <person name="Yu Q."/>
            <person name="Liu Y."/>
            <person name="Xiang H."/>
            <person name="Wang N."/>
            <person name="Wu K."/>
            <person name="Yang C."/>
            <person name="Zhou Q."/>
            <person name="Liao X."/>
            <person name="Yang L."/>
            <person name="Hu Q."/>
            <person name="Zhang J."/>
            <person name="Meng L."/>
            <person name="Jin L."/>
            <person name="Tian Y."/>
            <person name="Lian J."/>
            <person name="Yang J."/>
            <person name="Miao G."/>
            <person name="Liu S."/>
            <person name="Liang Z."/>
            <person name="Yan F."/>
            <person name="Li Y."/>
            <person name="Sun B."/>
            <person name="Zhang H."/>
            <person name="Zhang J."/>
            <person name="Zhu Y."/>
            <person name="Du M."/>
            <person name="Zhao Y."/>
            <person name="Schartl M."/>
            <person name="Tang Q."/>
            <person name="Wang J."/>
        </authorList>
    </citation>
    <scope>NUCLEOTIDE SEQUENCE</scope>
</reference>
<feature type="compositionally biased region" description="Polar residues" evidence="14">
    <location>
        <begin position="809"/>
        <end position="824"/>
    </location>
</feature>
<dbReference type="InterPro" id="IPR011598">
    <property type="entry name" value="bHLH_dom"/>
</dbReference>
<dbReference type="AlphaFoldDB" id="A0A3P8V5L2"/>
<dbReference type="PROSITE" id="PS50888">
    <property type="entry name" value="BHLH"/>
    <property type="match status" value="1"/>
</dbReference>
<dbReference type="Pfam" id="PF00010">
    <property type="entry name" value="HLH"/>
    <property type="match status" value="1"/>
</dbReference>
<evidence type="ECO:0000256" key="12">
    <source>
        <dbReference type="ARBA" id="ARBA00023163"/>
    </source>
</evidence>
<evidence type="ECO:0000256" key="9">
    <source>
        <dbReference type="ARBA" id="ARBA00023108"/>
    </source>
</evidence>
<dbReference type="Pfam" id="PF00989">
    <property type="entry name" value="PAS"/>
    <property type="match status" value="1"/>
</dbReference>
<dbReference type="InterPro" id="IPR000014">
    <property type="entry name" value="PAS"/>
</dbReference>
<dbReference type="GO" id="GO:1904613">
    <property type="term" value="P:cellular response to 2,3,7,8-tetrachlorodibenzodioxine"/>
    <property type="evidence" value="ECO:0007669"/>
    <property type="project" value="UniProtKB-ARBA"/>
</dbReference>
<keyword evidence="10" id="KW-0238">DNA-binding</keyword>
<proteinExistence type="predicted"/>
<dbReference type="SUPFAM" id="SSF55785">
    <property type="entry name" value="PYP-like sensor domain (PAS domain)"/>
    <property type="match status" value="2"/>
</dbReference>
<reference evidence="17" key="3">
    <citation type="submission" date="2025-09" db="UniProtKB">
        <authorList>
            <consortium name="Ensembl"/>
        </authorList>
    </citation>
    <scope>IDENTIFICATION</scope>
</reference>
<dbReference type="Proteomes" id="UP000265120">
    <property type="component" value="Chromosome 14"/>
</dbReference>
<keyword evidence="13" id="KW-0539">Nucleus</keyword>
<evidence type="ECO:0000256" key="11">
    <source>
        <dbReference type="ARBA" id="ARBA00023159"/>
    </source>
</evidence>
<evidence type="ECO:0000256" key="2">
    <source>
        <dbReference type="ARBA" id="ARBA00004496"/>
    </source>
</evidence>
<feature type="compositionally biased region" description="Polar residues" evidence="14">
    <location>
        <begin position="89"/>
        <end position="98"/>
    </location>
</feature>
<organism evidence="17 18">
    <name type="scientific">Cynoglossus semilaevis</name>
    <name type="common">Tongue sole</name>
    <dbReference type="NCBI Taxonomy" id="244447"/>
    <lineage>
        <taxon>Eukaryota</taxon>
        <taxon>Metazoa</taxon>
        <taxon>Chordata</taxon>
        <taxon>Craniata</taxon>
        <taxon>Vertebrata</taxon>
        <taxon>Euteleostomi</taxon>
        <taxon>Actinopterygii</taxon>
        <taxon>Neopterygii</taxon>
        <taxon>Teleostei</taxon>
        <taxon>Neoteleostei</taxon>
        <taxon>Acanthomorphata</taxon>
        <taxon>Carangaria</taxon>
        <taxon>Pleuronectiformes</taxon>
        <taxon>Pleuronectoidei</taxon>
        <taxon>Cynoglossidae</taxon>
        <taxon>Cynoglossinae</taxon>
        <taxon>Cynoglossus</taxon>
    </lineage>
</organism>
<evidence type="ECO:0000256" key="14">
    <source>
        <dbReference type="SAM" id="MobiDB-lite"/>
    </source>
</evidence>
<dbReference type="SMART" id="SM00091">
    <property type="entry name" value="PAS"/>
    <property type="match status" value="2"/>
</dbReference>
<keyword evidence="6" id="KW-0677">Repeat</keyword>
<evidence type="ECO:0000256" key="10">
    <source>
        <dbReference type="ARBA" id="ARBA00023125"/>
    </source>
</evidence>
<feature type="region of interest" description="Disordered" evidence="14">
    <location>
        <begin position="89"/>
        <end position="124"/>
    </location>
</feature>
<evidence type="ECO:0000256" key="1">
    <source>
        <dbReference type="ARBA" id="ARBA00004123"/>
    </source>
</evidence>
<dbReference type="Gene3D" id="4.10.280.10">
    <property type="entry name" value="Helix-loop-helix DNA-binding domain"/>
    <property type="match status" value="1"/>
</dbReference>